<gene>
    <name evidence="1" type="ORF">SAMN02746011_01983</name>
</gene>
<keyword evidence="2" id="KW-1185">Reference proteome</keyword>
<evidence type="ECO:0000313" key="2">
    <source>
        <dbReference type="Proteomes" id="UP000189941"/>
    </source>
</evidence>
<protein>
    <submittedName>
        <fullName evidence="1">Uncharacterized protein</fullName>
    </submittedName>
</protein>
<organism evidence="1 2">
    <name type="scientific">Globicatella sulfidifaciens DSM 15739</name>
    <dbReference type="NCBI Taxonomy" id="1121925"/>
    <lineage>
        <taxon>Bacteria</taxon>
        <taxon>Bacillati</taxon>
        <taxon>Bacillota</taxon>
        <taxon>Bacilli</taxon>
        <taxon>Lactobacillales</taxon>
        <taxon>Aerococcaceae</taxon>
        <taxon>Globicatella</taxon>
    </lineage>
</organism>
<dbReference type="AlphaFoldDB" id="A0A1T4P9R9"/>
<accession>A0A1T4P9R9</accession>
<proteinExistence type="predicted"/>
<reference evidence="2" key="1">
    <citation type="submission" date="2017-02" db="EMBL/GenBank/DDBJ databases">
        <authorList>
            <person name="Varghese N."/>
            <person name="Submissions S."/>
        </authorList>
    </citation>
    <scope>NUCLEOTIDE SEQUENCE [LARGE SCALE GENOMIC DNA]</scope>
    <source>
        <strain evidence="2">DSM 15739</strain>
    </source>
</reference>
<dbReference type="Proteomes" id="UP000189941">
    <property type="component" value="Unassembled WGS sequence"/>
</dbReference>
<sequence length="53" mass="6078">MKDADKEKVVNWDNLSENLDELNIDGVLDGEDSNQHIVATEEEFQELLKGLFE</sequence>
<name>A0A1T4P9R9_9LACT</name>
<evidence type="ECO:0000313" key="1">
    <source>
        <dbReference type="EMBL" id="SJZ88077.1"/>
    </source>
</evidence>
<dbReference type="EMBL" id="FUWO01000032">
    <property type="protein sequence ID" value="SJZ88077.1"/>
    <property type="molecule type" value="Genomic_DNA"/>
</dbReference>
<dbReference type="RefSeq" id="WP_159443925.1">
    <property type="nucleotide sequence ID" value="NZ_FUWO01000032.1"/>
</dbReference>